<keyword evidence="4" id="KW-0378">Hydrolase</keyword>
<feature type="domain" description="Purple acid phosphatase N-terminal" evidence="8">
    <location>
        <begin position="241"/>
        <end position="340"/>
    </location>
</feature>
<comment type="similarity">
    <text evidence="4">Belongs to the metallophosphoesterase superfamily. Purple acid phosphatase family.</text>
</comment>
<sequence length="637" mass="72991">MTSFSTVIILIFSISSTFSANECPKIITQKDFDISKYFGFWYEAYRNENFFEIGYTCSNATYTKNDDGSVGVQNQAHNFFGTYKSIFGTAKVKNASEPAAFELDFPKPIPKGDYNVITSNYVDYSLVYSCHILPVLNVKSELIWILSRTKTLSPSILNELQAILHIDLNNNDELDVYELQHFFHDIEPEDPVAEPQHLVHIMKSVMKQVTNNEEVESYSISWQQFRETYAELDSLPEKGVPQQIHLSLLADGSWSTMIVIWIVKGTESEQQHPLSYVQYGNARGSYIYEQKATNRTYNVGIGGWKGTIYEAWMTNLNQCQTFYYRVGNSKVWSHENSFKTDCSTATTRTYAVMGDMGTVIPAGFLVAKQIKEDHHITPFSAVVHVGDISYAGNGAKEEIAEIWDLWGTQVEPISSILPYMTNVGNHEAYYNFTAYRNRFRMPGPESSGLDNFWFSFNTGPIHWISMSSQHYYAKDGPQYSWLVNDLAQAAKNRIQQPFIIVVTHRPLLSSLDNELDQHLPNSTLFQTVYPLFVENRVQLIITGHMHAYERIFYDNTTVVVNNTYINAPSPVIVVQGTGGALYTDKWVEPQPWWSISRLLEYGYGRLTVSTDKIQRRLHYEYLLEHDKSTYDQFSIVI</sequence>
<dbReference type="PANTHER" id="PTHR45867:SF3">
    <property type="entry name" value="ACID PHOSPHATASE TYPE 7"/>
    <property type="match status" value="1"/>
</dbReference>
<dbReference type="Pfam" id="PF14008">
    <property type="entry name" value="Metallophos_C"/>
    <property type="match status" value="1"/>
</dbReference>
<dbReference type="EMBL" id="CAJOBF010002304">
    <property type="protein sequence ID" value="CAF4025011.1"/>
    <property type="molecule type" value="Genomic_DNA"/>
</dbReference>
<dbReference type="GO" id="GO:0046872">
    <property type="term" value="F:metal ion binding"/>
    <property type="evidence" value="ECO:0007669"/>
    <property type="project" value="InterPro"/>
</dbReference>
<evidence type="ECO:0000259" key="6">
    <source>
        <dbReference type="Pfam" id="PF08212"/>
    </source>
</evidence>
<dbReference type="PROSITE" id="PS00213">
    <property type="entry name" value="LIPOCALIN"/>
    <property type="match status" value="1"/>
</dbReference>
<comment type="caution">
    <text evidence="9">The sequence shown here is derived from an EMBL/GenBank/DDBJ whole genome shotgun (WGS) entry which is preliminary data.</text>
</comment>
<evidence type="ECO:0000259" key="8">
    <source>
        <dbReference type="Pfam" id="PF16656"/>
    </source>
</evidence>
<dbReference type="InterPro" id="IPR029052">
    <property type="entry name" value="Metallo-depent_PP-like"/>
</dbReference>
<dbReference type="GO" id="GO:0003993">
    <property type="term" value="F:acid phosphatase activity"/>
    <property type="evidence" value="ECO:0007669"/>
    <property type="project" value="UniProtKB-EC"/>
</dbReference>
<feature type="chain" id="PRO_5035953630" description="Purple acid phosphatase" evidence="4">
    <location>
        <begin position="20"/>
        <end position="637"/>
    </location>
</feature>
<name>A0A819JTC0_9BILA</name>
<dbReference type="Proteomes" id="UP000663842">
    <property type="component" value="Unassembled WGS sequence"/>
</dbReference>
<evidence type="ECO:0000256" key="2">
    <source>
        <dbReference type="ARBA" id="ARBA00023121"/>
    </source>
</evidence>
<feature type="domain" description="Lipocalin/cytosolic fatty-acid binding" evidence="6">
    <location>
        <begin position="32"/>
        <end position="162"/>
    </location>
</feature>
<evidence type="ECO:0000313" key="9">
    <source>
        <dbReference type="EMBL" id="CAF3935661.1"/>
    </source>
</evidence>
<dbReference type="SUPFAM" id="SSF56300">
    <property type="entry name" value="Metallo-dependent phosphatases"/>
    <property type="match status" value="1"/>
</dbReference>
<dbReference type="InterPro" id="IPR025733">
    <property type="entry name" value="PAPs_C"/>
</dbReference>
<dbReference type="Gene3D" id="2.40.128.20">
    <property type="match status" value="1"/>
</dbReference>
<dbReference type="AlphaFoldDB" id="A0A819JTC0"/>
<dbReference type="InterPro" id="IPR003057">
    <property type="entry name" value="Invtbrt_color"/>
</dbReference>
<keyword evidence="2" id="KW-0446">Lipid-binding</keyword>
<evidence type="ECO:0000313" key="10">
    <source>
        <dbReference type="EMBL" id="CAF4025011.1"/>
    </source>
</evidence>
<dbReference type="Gene3D" id="2.60.40.380">
    <property type="entry name" value="Purple acid phosphatase-like, N-terminal"/>
    <property type="match status" value="1"/>
</dbReference>
<dbReference type="EMBL" id="CAJOBG010001512">
    <property type="protein sequence ID" value="CAF3935661.1"/>
    <property type="molecule type" value="Genomic_DNA"/>
</dbReference>
<dbReference type="GO" id="GO:0031409">
    <property type="term" value="F:pigment binding"/>
    <property type="evidence" value="ECO:0007669"/>
    <property type="project" value="InterPro"/>
</dbReference>
<dbReference type="InterPro" id="IPR012674">
    <property type="entry name" value="Calycin"/>
</dbReference>
<dbReference type="SUPFAM" id="SSF49363">
    <property type="entry name" value="Purple acid phosphatase, N-terminal domain"/>
    <property type="match status" value="1"/>
</dbReference>
<dbReference type="InterPro" id="IPR008963">
    <property type="entry name" value="Purple_acid_Pase-like_N"/>
</dbReference>
<dbReference type="Gene3D" id="3.60.21.10">
    <property type="match status" value="1"/>
</dbReference>
<dbReference type="InterPro" id="IPR004843">
    <property type="entry name" value="Calcineurin-like_PHP"/>
</dbReference>
<dbReference type="InterPro" id="IPR015914">
    <property type="entry name" value="PAPs_N"/>
</dbReference>
<dbReference type="Proteomes" id="UP000663866">
    <property type="component" value="Unassembled WGS sequence"/>
</dbReference>
<gene>
    <name evidence="9" type="ORF">OVN521_LOCUS11391</name>
    <name evidence="10" type="ORF">UXM345_LOCUS17615</name>
</gene>
<feature type="domain" description="Purple acid phosphatase C-terminal" evidence="7">
    <location>
        <begin position="569"/>
        <end position="632"/>
    </location>
</feature>
<proteinExistence type="inferred from homology"/>
<evidence type="ECO:0000313" key="11">
    <source>
        <dbReference type="Proteomes" id="UP000663866"/>
    </source>
</evidence>
<reference evidence="9" key="1">
    <citation type="submission" date="2021-02" db="EMBL/GenBank/DDBJ databases">
        <authorList>
            <person name="Nowell W R."/>
        </authorList>
    </citation>
    <scope>NUCLEOTIDE SEQUENCE</scope>
</reference>
<keyword evidence="11" id="KW-1185">Reference proteome</keyword>
<dbReference type="Pfam" id="PF16656">
    <property type="entry name" value="Pur_ac_phosph_N"/>
    <property type="match status" value="1"/>
</dbReference>
<evidence type="ECO:0000256" key="1">
    <source>
        <dbReference type="ARBA" id="ARBA00022729"/>
    </source>
</evidence>
<dbReference type="InterPro" id="IPR018247">
    <property type="entry name" value="EF_Hand_1_Ca_BS"/>
</dbReference>
<evidence type="ECO:0000256" key="3">
    <source>
        <dbReference type="ARBA" id="ARBA00023180"/>
    </source>
</evidence>
<comment type="catalytic activity">
    <reaction evidence="4">
        <text>a phosphate monoester + H2O = an alcohol + phosphate</text>
        <dbReference type="Rhea" id="RHEA:15017"/>
        <dbReference type="ChEBI" id="CHEBI:15377"/>
        <dbReference type="ChEBI" id="CHEBI:30879"/>
        <dbReference type="ChEBI" id="CHEBI:43474"/>
        <dbReference type="ChEBI" id="CHEBI:67140"/>
        <dbReference type="EC" id="3.1.3.2"/>
    </reaction>
</comment>
<accession>A0A819JTC0</accession>
<keyword evidence="3" id="KW-0325">Glycoprotein</keyword>
<dbReference type="Pfam" id="PF00149">
    <property type="entry name" value="Metallophos"/>
    <property type="match status" value="1"/>
</dbReference>
<dbReference type="InterPro" id="IPR041792">
    <property type="entry name" value="MPP_PAP"/>
</dbReference>
<dbReference type="PROSITE" id="PS00018">
    <property type="entry name" value="EF_HAND_1"/>
    <property type="match status" value="1"/>
</dbReference>
<organism evidence="9 11">
    <name type="scientific">Rotaria magnacalcarata</name>
    <dbReference type="NCBI Taxonomy" id="392030"/>
    <lineage>
        <taxon>Eukaryota</taxon>
        <taxon>Metazoa</taxon>
        <taxon>Spiralia</taxon>
        <taxon>Gnathifera</taxon>
        <taxon>Rotifera</taxon>
        <taxon>Eurotatoria</taxon>
        <taxon>Bdelloidea</taxon>
        <taxon>Philodinida</taxon>
        <taxon>Philodinidae</taxon>
        <taxon>Rotaria</taxon>
    </lineage>
</organism>
<dbReference type="PRINTS" id="PR01273">
    <property type="entry name" value="INVTBRTCOLOR"/>
</dbReference>
<evidence type="ECO:0000256" key="4">
    <source>
        <dbReference type="RuleBase" id="RU361203"/>
    </source>
</evidence>
<dbReference type="InterPro" id="IPR022272">
    <property type="entry name" value="Lipocalin_CS"/>
</dbReference>
<feature type="signal peptide" evidence="4">
    <location>
        <begin position="1"/>
        <end position="19"/>
    </location>
</feature>
<evidence type="ECO:0000259" key="5">
    <source>
        <dbReference type="Pfam" id="PF00149"/>
    </source>
</evidence>
<dbReference type="PANTHER" id="PTHR45867">
    <property type="entry name" value="PURPLE ACID PHOSPHATASE"/>
    <property type="match status" value="1"/>
</dbReference>
<dbReference type="GO" id="GO:0008289">
    <property type="term" value="F:lipid binding"/>
    <property type="evidence" value="ECO:0007669"/>
    <property type="project" value="UniProtKB-KW"/>
</dbReference>
<keyword evidence="1 4" id="KW-0732">Signal</keyword>
<dbReference type="SUPFAM" id="SSF50814">
    <property type="entry name" value="Lipocalins"/>
    <property type="match status" value="1"/>
</dbReference>
<dbReference type="CDD" id="cd00839">
    <property type="entry name" value="MPP_PAPs"/>
    <property type="match status" value="1"/>
</dbReference>
<protein>
    <recommendedName>
        <fullName evidence="4">Purple acid phosphatase</fullName>
        <ecNumber evidence="4">3.1.3.2</ecNumber>
    </recommendedName>
</protein>
<dbReference type="InterPro" id="IPR000566">
    <property type="entry name" value="Lipocln_cytosolic_FA-bd_dom"/>
</dbReference>
<evidence type="ECO:0000259" key="7">
    <source>
        <dbReference type="Pfam" id="PF14008"/>
    </source>
</evidence>
<dbReference type="EC" id="3.1.3.2" evidence="4"/>
<dbReference type="Pfam" id="PF08212">
    <property type="entry name" value="Lipocalin_2"/>
    <property type="match status" value="1"/>
</dbReference>
<feature type="domain" description="Calcineurin-like phosphoesterase" evidence="5">
    <location>
        <begin position="366"/>
        <end position="548"/>
    </location>
</feature>